<dbReference type="Pfam" id="PF01546">
    <property type="entry name" value="Peptidase_M20"/>
    <property type="match status" value="1"/>
</dbReference>
<gene>
    <name evidence="16" type="ORF">AF333_19620</name>
    <name evidence="17" type="ORF">SAMN04487909_110107</name>
</gene>
<evidence type="ECO:0000256" key="7">
    <source>
        <dbReference type="ARBA" id="ARBA00022605"/>
    </source>
</evidence>
<dbReference type="PATRIC" id="fig|47500.9.peg.5559"/>
<keyword evidence="12" id="KW-0457">Lysine biosynthesis</keyword>
<comment type="catalytic activity">
    <reaction evidence="14">
        <text>N-succinyl-(2S,6S)-2,6-diaminopimelate + H2O = (2S,6S)-2,6-diaminopimelate + succinate</text>
        <dbReference type="Rhea" id="RHEA:22608"/>
        <dbReference type="ChEBI" id="CHEBI:15377"/>
        <dbReference type="ChEBI" id="CHEBI:30031"/>
        <dbReference type="ChEBI" id="CHEBI:57609"/>
        <dbReference type="ChEBI" id="CHEBI:58087"/>
        <dbReference type="EC" id="3.5.1.18"/>
    </reaction>
</comment>
<evidence type="ECO:0000256" key="12">
    <source>
        <dbReference type="ARBA" id="ARBA00023154"/>
    </source>
</evidence>
<dbReference type="InterPro" id="IPR001261">
    <property type="entry name" value="ArgE/DapE_CS"/>
</dbReference>
<evidence type="ECO:0000256" key="8">
    <source>
        <dbReference type="ARBA" id="ARBA00022723"/>
    </source>
</evidence>
<dbReference type="AlphaFoldDB" id="A0A0M0H6K0"/>
<dbReference type="EMBL" id="FNED01000010">
    <property type="protein sequence ID" value="SDJ00878.1"/>
    <property type="molecule type" value="Genomic_DNA"/>
</dbReference>
<evidence type="ECO:0000259" key="15">
    <source>
        <dbReference type="Pfam" id="PF07687"/>
    </source>
</evidence>
<evidence type="ECO:0000313" key="17">
    <source>
        <dbReference type="EMBL" id="SDJ00878.1"/>
    </source>
</evidence>
<dbReference type="SUPFAM" id="SSF53187">
    <property type="entry name" value="Zn-dependent exopeptidases"/>
    <property type="match status" value="1"/>
</dbReference>
<dbReference type="EMBL" id="LGUG01000004">
    <property type="protein sequence ID" value="KON97352.1"/>
    <property type="molecule type" value="Genomic_DNA"/>
</dbReference>
<keyword evidence="13" id="KW-0170">Cobalt</keyword>
<accession>A0A0M0H6K0</accession>
<dbReference type="InterPro" id="IPR036264">
    <property type="entry name" value="Bact_exopeptidase_dim_dom"/>
</dbReference>
<dbReference type="OrthoDB" id="9792335at2"/>
<dbReference type="InterPro" id="IPR010182">
    <property type="entry name" value="ArgE/DapE"/>
</dbReference>
<evidence type="ECO:0000256" key="13">
    <source>
        <dbReference type="ARBA" id="ARBA00023285"/>
    </source>
</evidence>
<dbReference type="NCBIfam" id="TIGR01910">
    <property type="entry name" value="DapE-ArgE"/>
    <property type="match status" value="1"/>
</dbReference>
<dbReference type="UniPathway" id="UPA00034">
    <property type="reaction ID" value="UER00021"/>
</dbReference>
<dbReference type="Proteomes" id="UP000037269">
    <property type="component" value="Unassembled WGS sequence"/>
</dbReference>
<comment type="cofactor">
    <cofactor evidence="1">
        <name>Co(2+)</name>
        <dbReference type="ChEBI" id="CHEBI:48828"/>
    </cofactor>
</comment>
<name>A0A0M0H6K0_ANEMI</name>
<evidence type="ECO:0000256" key="11">
    <source>
        <dbReference type="ARBA" id="ARBA00022915"/>
    </source>
</evidence>
<dbReference type="Pfam" id="PF07687">
    <property type="entry name" value="M20_dimer"/>
    <property type="match status" value="1"/>
</dbReference>
<dbReference type="SUPFAM" id="SSF55031">
    <property type="entry name" value="Bacterial exopeptidase dimerisation domain"/>
    <property type="match status" value="1"/>
</dbReference>
<comment type="cofactor">
    <cofactor evidence="2">
        <name>Zn(2+)</name>
        <dbReference type="ChEBI" id="CHEBI:29105"/>
    </cofactor>
</comment>
<evidence type="ECO:0000256" key="3">
    <source>
        <dbReference type="ARBA" id="ARBA00005130"/>
    </source>
</evidence>
<evidence type="ECO:0000256" key="1">
    <source>
        <dbReference type="ARBA" id="ARBA00001941"/>
    </source>
</evidence>
<dbReference type="Proteomes" id="UP000182836">
    <property type="component" value="Unassembled WGS sequence"/>
</dbReference>
<dbReference type="GO" id="GO:0019877">
    <property type="term" value="P:diaminopimelate biosynthetic process"/>
    <property type="evidence" value="ECO:0007669"/>
    <property type="project" value="UniProtKB-KW"/>
</dbReference>
<dbReference type="Gene3D" id="3.40.630.10">
    <property type="entry name" value="Zn peptidases"/>
    <property type="match status" value="2"/>
</dbReference>
<dbReference type="InterPro" id="IPR002933">
    <property type="entry name" value="Peptidase_M20"/>
</dbReference>
<dbReference type="Gene3D" id="3.30.70.360">
    <property type="match status" value="1"/>
</dbReference>
<proteinExistence type="inferred from homology"/>
<keyword evidence="7" id="KW-0028">Amino-acid biosynthesis</keyword>
<dbReference type="STRING" id="47500.AF333_19620"/>
<evidence type="ECO:0000256" key="2">
    <source>
        <dbReference type="ARBA" id="ARBA00001947"/>
    </source>
</evidence>
<evidence type="ECO:0000313" key="19">
    <source>
        <dbReference type="Proteomes" id="UP000182836"/>
    </source>
</evidence>
<reference evidence="16 18" key="1">
    <citation type="submission" date="2015-07" db="EMBL/GenBank/DDBJ databases">
        <title>Fjat-14205 dsm 2895.</title>
        <authorList>
            <person name="Liu B."/>
            <person name="Wang J."/>
            <person name="Zhu Y."/>
            <person name="Liu G."/>
            <person name="Chen Q."/>
            <person name="Chen Z."/>
            <person name="Lan J."/>
            <person name="Che J."/>
            <person name="Ge C."/>
            <person name="Shi H."/>
            <person name="Pan Z."/>
            <person name="Liu X."/>
        </authorList>
    </citation>
    <scope>NUCLEOTIDE SEQUENCE [LARGE SCALE GENOMIC DNA]</scope>
    <source>
        <strain evidence="16 18">DSM 2895</strain>
    </source>
</reference>
<organism evidence="16 18">
    <name type="scientific">Aneurinibacillus migulanus</name>
    <name type="common">Bacillus migulanus</name>
    <dbReference type="NCBI Taxonomy" id="47500"/>
    <lineage>
        <taxon>Bacteria</taxon>
        <taxon>Bacillati</taxon>
        <taxon>Bacillota</taxon>
        <taxon>Bacilli</taxon>
        <taxon>Bacillales</taxon>
        <taxon>Paenibacillaceae</taxon>
        <taxon>Aneurinibacillus group</taxon>
        <taxon>Aneurinibacillus</taxon>
    </lineage>
</organism>
<dbReference type="RefSeq" id="WP_043064766.1">
    <property type="nucleotide sequence ID" value="NZ_BJOA01000051.1"/>
</dbReference>
<protein>
    <recommendedName>
        <fullName evidence="6">Probable succinyl-diaminopimelate desuccinylase</fullName>
        <ecNumber evidence="5">3.5.1.18</ecNumber>
    </recommendedName>
</protein>
<evidence type="ECO:0000313" key="18">
    <source>
        <dbReference type="Proteomes" id="UP000037269"/>
    </source>
</evidence>
<dbReference type="GO" id="GO:0046872">
    <property type="term" value="F:metal ion binding"/>
    <property type="evidence" value="ECO:0007669"/>
    <property type="project" value="UniProtKB-KW"/>
</dbReference>
<feature type="domain" description="Peptidase M20 dimerisation" evidence="15">
    <location>
        <begin position="170"/>
        <end position="276"/>
    </location>
</feature>
<dbReference type="PROSITE" id="PS00758">
    <property type="entry name" value="ARGE_DAPE_CPG2_1"/>
    <property type="match status" value="1"/>
</dbReference>
<keyword evidence="9" id="KW-0378">Hydrolase</keyword>
<dbReference type="GO" id="GO:0009089">
    <property type="term" value="P:lysine biosynthetic process via diaminopimelate"/>
    <property type="evidence" value="ECO:0007669"/>
    <property type="project" value="UniProtKB-UniPathway"/>
</dbReference>
<dbReference type="PANTHER" id="PTHR43808">
    <property type="entry name" value="ACETYLORNITHINE DEACETYLASE"/>
    <property type="match status" value="1"/>
</dbReference>
<keyword evidence="18" id="KW-1185">Reference proteome</keyword>
<comment type="similarity">
    <text evidence="4">Belongs to the peptidase M20A family.</text>
</comment>
<evidence type="ECO:0000256" key="5">
    <source>
        <dbReference type="ARBA" id="ARBA00011921"/>
    </source>
</evidence>
<reference evidence="17 19" key="2">
    <citation type="submission" date="2016-10" db="EMBL/GenBank/DDBJ databases">
        <authorList>
            <person name="de Groot N.N."/>
        </authorList>
    </citation>
    <scope>NUCLEOTIDE SEQUENCE [LARGE SCALE GENOMIC DNA]</scope>
    <source>
        <strain evidence="17 19">DSM 2895</strain>
    </source>
</reference>
<dbReference type="InterPro" id="IPR050072">
    <property type="entry name" value="Peptidase_M20A"/>
</dbReference>
<evidence type="ECO:0000313" key="16">
    <source>
        <dbReference type="EMBL" id="KON97352.1"/>
    </source>
</evidence>
<sequence length="391" mass="43124">MPVSFLQELLRINTSNPPGNERRISELLAERCEQSGMKGRIVDIEDSRSNFELRLKGSGTSGKTLMFCGHIDTVSPGKQPWTHPPYGGELVGDRLYGRGASDMKSGLAAMLLAVEELHKGNVPLKGDIVFLATAGEEVDSCGARHYHDMMGMDDIDAIVIGEPTNEKVVIGHKGALWLEVKTYGKTAHGSMPEQGVNAIDYMSHIIQLIESYKLEWHLEKRPLGKSSMAITQIGGGIQTNVIPDECFIHIDIRSIPPQSHNQLVQELNTRLDEIALRIPSFKAECKVLLNRTSVLTSPAATLIKDALAIRGLTKEQCAGVSYYTDASVLNPHSEIPTLIYGPGDEKLAHQPDEWVDVPAYLRSIAFYKALAVRFLNEEKQEEIETKKAKAT</sequence>
<keyword evidence="11" id="KW-0220">Diaminopimelate biosynthesis</keyword>
<evidence type="ECO:0000256" key="9">
    <source>
        <dbReference type="ARBA" id="ARBA00022801"/>
    </source>
</evidence>
<evidence type="ECO:0000256" key="10">
    <source>
        <dbReference type="ARBA" id="ARBA00022833"/>
    </source>
</evidence>
<dbReference type="GeneID" id="42307365"/>
<dbReference type="EC" id="3.5.1.18" evidence="5"/>
<evidence type="ECO:0000256" key="6">
    <source>
        <dbReference type="ARBA" id="ARBA00016853"/>
    </source>
</evidence>
<keyword evidence="8" id="KW-0479">Metal-binding</keyword>
<dbReference type="CDD" id="cd08659">
    <property type="entry name" value="M20_ArgE_DapE-like"/>
    <property type="match status" value="1"/>
</dbReference>
<dbReference type="InterPro" id="IPR011650">
    <property type="entry name" value="Peptidase_M20_dimer"/>
</dbReference>
<evidence type="ECO:0000256" key="14">
    <source>
        <dbReference type="ARBA" id="ARBA00051301"/>
    </source>
</evidence>
<comment type="pathway">
    <text evidence="3">Amino-acid biosynthesis; L-lysine biosynthesis via DAP pathway; LL-2,6-diaminopimelate from (S)-tetrahydrodipicolinate (succinylase route): step 3/3.</text>
</comment>
<keyword evidence="10" id="KW-0862">Zinc</keyword>
<dbReference type="GO" id="GO:0009014">
    <property type="term" value="F:succinyl-diaminopimelate desuccinylase activity"/>
    <property type="evidence" value="ECO:0007669"/>
    <property type="project" value="UniProtKB-EC"/>
</dbReference>
<evidence type="ECO:0000256" key="4">
    <source>
        <dbReference type="ARBA" id="ARBA00006247"/>
    </source>
</evidence>
<dbReference type="PANTHER" id="PTHR43808:SF8">
    <property type="entry name" value="PEPTIDASE M20 DIMERISATION DOMAIN-CONTAINING PROTEIN"/>
    <property type="match status" value="1"/>
</dbReference>